<feature type="region of interest" description="Disordered" evidence="2">
    <location>
        <begin position="288"/>
        <end position="355"/>
    </location>
</feature>
<dbReference type="GO" id="GO:0008270">
    <property type="term" value="F:zinc ion binding"/>
    <property type="evidence" value="ECO:0007669"/>
    <property type="project" value="UniProtKB-UniRule"/>
</dbReference>
<dbReference type="GO" id="GO:0005634">
    <property type="term" value="C:nucleus"/>
    <property type="evidence" value="ECO:0007669"/>
    <property type="project" value="InterPro"/>
</dbReference>
<feature type="region of interest" description="Disordered" evidence="2">
    <location>
        <begin position="80"/>
        <end position="103"/>
    </location>
</feature>
<proteinExistence type="predicted"/>
<dbReference type="InterPro" id="IPR012934">
    <property type="entry name" value="Znf_AD"/>
</dbReference>
<reference evidence="5" key="1">
    <citation type="journal article" date="2017" name="bioRxiv">
        <title>Comparative analysis of the genomes of Stylophora pistillata and Acropora digitifera provides evidence for extensive differences between species of corals.</title>
        <authorList>
            <person name="Voolstra C.R."/>
            <person name="Li Y."/>
            <person name="Liew Y.J."/>
            <person name="Baumgarten S."/>
            <person name="Zoccola D."/>
            <person name="Flot J.-F."/>
            <person name="Tambutte S."/>
            <person name="Allemand D."/>
            <person name="Aranda M."/>
        </authorList>
    </citation>
    <scope>NUCLEOTIDE SEQUENCE [LARGE SCALE GENOMIC DNA]</scope>
</reference>
<dbReference type="Pfam" id="PF07776">
    <property type="entry name" value="zf-AD"/>
    <property type="match status" value="1"/>
</dbReference>
<dbReference type="SUPFAM" id="SSF57716">
    <property type="entry name" value="Glucocorticoid receptor-like (DNA-binding domain)"/>
    <property type="match status" value="1"/>
</dbReference>
<feature type="compositionally biased region" description="Low complexity" evidence="2">
    <location>
        <begin position="336"/>
        <end position="351"/>
    </location>
</feature>
<feature type="compositionally biased region" description="Pro residues" evidence="2">
    <location>
        <begin position="85"/>
        <end position="96"/>
    </location>
</feature>
<feature type="binding site" evidence="1">
    <location>
        <position position="723"/>
    </location>
    <ligand>
        <name>Zn(2+)</name>
        <dbReference type="ChEBI" id="CHEBI:29105"/>
    </ligand>
</feature>
<feature type="domain" description="ZAD" evidence="3">
    <location>
        <begin position="721"/>
        <end position="798"/>
    </location>
</feature>
<feature type="binding site" evidence="1">
    <location>
        <position position="771"/>
    </location>
    <ligand>
        <name>Zn(2+)</name>
        <dbReference type="ChEBI" id="CHEBI:29105"/>
    </ligand>
</feature>
<dbReference type="EMBL" id="LSMT01000346">
    <property type="protein sequence ID" value="PFX19747.1"/>
    <property type="molecule type" value="Genomic_DNA"/>
</dbReference>
<feature type="compositionally biased region" description="Basic and acidic residues" evidence="2">
    <location>
        <begin position="311"/>
        <end position="321"/>
    </location>
</feature>
<evidence type="ECO:0000256" key="2">
    <source>
        <dbReference type="SAM" id="MobiDB-lite"/>
    </source>
</evidence>
<comment type="caution">
    <text evidence="4">The sequence shown here is derived from an EMBL/GenBank/DDBJ whole genome shotgun (WGS) entry which is preliminary data.</text>
</comment>
<feature type="binding site" evidence="1">
    <location>
        <position position="774"/>
    </location>
    <ligand>
        <name>Zn(2+)</name>
        <dbReference type="ChEBI" id="CHEBI:29105"/>
    </ligand>
</feature>
<name>A0A2B4RTS0_STYPI</name>
<dbReference type="OrthoDB" id="5976369at2759"/>
<dbReference type="Gene3D" id="3.40.1800.20">
    <property type="match status" value="1"/>
</dbReference>
<accession>A0A2B4RTS0</accession>
<dbReference type="PROSITE" id="PS51915">
    <property type="entry name" value="ZAD"/>
    <property type="match status" value="1"/>
</dbReference>
<gene>
    <name evidence="4" type="ORF">AWC38_SpisGene15820</name>
</gene>
<evidence type="ECO:0000313" key="4">
    <source>
        <dbReference type="EMBL" id="PFX19747.1"/>
    </source>
</evidence>
<sequence length="1356" mass="152361">MALKLENDRTRRKIYQTVQDYKDVQQGIAIQREKEFKPITQELSKVKQTIDDKQNQLIAKLDENQQALTRDLSFLKELDTFESPPQSPSALEPPPKLKTKVPDPDKDFSQDELEYIQKIGYPSPKVAFKQILEEEFDHEGLLFDVLDKISRANHTKAGLSKNKEKNRDQIEDIVRQVNTLKKYADRINLLVGGDEILVTQDIKLGADGKPILLNINDTHQAHSASPQEGEGIFDVVKNVASKVAAKVTGKAAKELATKAATKAIEKGAEQVGDKMGQLVGEKIYDKFTTRPQGDASRPPQVTPVTQVTSDATEKNKGDKLVKLLQQDKSWRTQAPTSTTSSKDQTSTNNSNMSQMRTSKYAKAYEYYSYELDTPLQAAPANNNNQVKTGYKFTVDTSSASESVPDWYNAFFEIDLKINKVANGANYAATDAAAIINGGFSLIEDLKISFDGTRVLDLPSANHAVHIKNLTEMSDEHAKKVGPRQFFYKDTATGATIQKYTTLALAGNAQNIAPTDNANYNEGFAKRQTLLATGNVAENNIHLPLNRFGFFDSMEEQLAPNGRVSIEVRLEDDDNVLFRSNAAAAGRYIITKFRLWVPIIKFNAQGLKKYLEEYLKPHTWSYLREEIVVSDPLRQASGTFRITNAVKQPRHVFVWIVNANKFSSQEQNPLVFNTYNIADQKYLTKAQLRVQNGERYPDQQLDPKIIMAESMPTPTKISSRNPVCRLCGDSRESRHMLRIFSKAGSSKDLCAKVHKTCGITIFEDDTRSKIACRSCVTFVNKMEQFIQRAQSMDNMSSDQSSEYAVKRCVQLSPSSLQPSKRVSKNLPCESSCVTSADELSKRITPKKSAKQLSFSTPQVATVLTPISSGDSFKITSIDQAKRTTSIFAKQPSFSTPQDASVIATSTGHDCAATSVDQSSRLTTPRSEGQPFFLTRQSVLRPKSIGDNDCTSLEAQSLLTERQQKMILQAVSNRDATVLTAILKDYCPSVVDELKKTSSEELKTSCAKLCKRSQGSVLYGNEFESMNSFDFNKIWVELKTNHPYLVEIMNAVSGKEKSVSDTKRELQVKYSFLYSILMNERWHELNLVKRVNTVLINEGGCTKKLQERLNKLGVCLSSGRRDTLLKLLGGHFSDKVVQQVKRGSVFRGTGDNWDLKILKGHMRKEIQNEDLHLFASNLIENRINFNHLPNDNPKGNIKDFPRYNFSLNVPEWKRYAECATIIFGRIVLEFFPKFKFLKSVIPDHIPHEYSQQMSQKSTIVSLPIINANEAKYDDCVHILRTYEKWIAEIYVQAGLLDELPHTDNPLIPDGPAASGQTNAHQPDTHDDAMREMKITFAGQTQQRRSGIVETALITTRHR</sequence>
<evidence type="ECO:0000259" key="3">
    <source>
        <dbReference type="PROSITE" id="PS51915"/>
    </source>
</evidence>
<protein>
    <recommendedName>
        <fullName evidence="3">ZAD domain-containing protein</fullName>
    </recommendedName>
</protein>
<dbReference type="SMART" id="SM00868">
    <property type="entry name" value="zf-AD"/>
    <property type="match status" value="1"/>
</dbReference>
<keyword evidence="1" id="KW-0862">Zinc</keyword>
<keyword evidence="5" id="KW-1185">Reference proteome</keyword>
<evidence type="ECO:0000313" key="5">
    <source>
        <dbReference type="Proteomes" id="UP000225706"/>
    </source>
</evidence>
<feature type="region of interest" description="Disordered" evidence="2">
    <location>
        <begin position="1302"/>
        <end position="1322"/>
    </location>
</feature>
<feature type="binding site" evidence="1">
    <location>
        <position position="726"/>
    </location>
    <ligand>
        <name>Zn(2+)</name>
        <dbReference type="ChEBI" id="CHEBI:29105"/>
    </ligand>
</feature>
<dbReference type="Proteomes" id="UP000225706">
    <property type="component" value="Unassembled WGS sequence"/>
</dbReference>
<keyword evidence="1" id="KW-0863">Zinc-finger</keyword>
<keyword evidence="1" id="KW-0479">Metal-binding</keyword>
<evidence type="ECO:0000256" key="1">
    <source>
        <dbReference type="PROSITE-ProRule" id="PRU01263"/>
    </source>
</evidence>
<organism evidence="4 5">
    <name type="scientific">Stylophora pistillata</name>
    <name type="common">Smooth cauliflower coral</name>
    <dbReference type="NCBI Taxonomy" id="50429"/>
    <lineage>
        <taxon>Eukaryota</taxon>
        <taxon>Metazoa</taxon>
        <taxon>Cnidaria</taxon>
        <taxon>Anthozoa</taxon>
        <taxon>Hexacorallia</taxon>
        <taxon>Scleractinia</taxon>
        <taxon>Astrocoeniina</taxon>
        <taxon>Pocilloporidae</taxon>
        <taxon>Stylophora</taxon>
    </lineage>
</organism>